<dbReference type="STRING" id="418702.BJN45_02725"/>
<feature type="transmembrane region" description="Helical" evidence="1">
    <location>
        <begin position="457"/>
        <end position="478"/>
    </location>
</feature>
<dbReference type="EMBL" id="MTHD01000001">
    <property type="protein sequence ID" value="OMG56547.1"/>
    <property type="molecule type" value="Genomic_DNA"/>
</dbReference>
<organism evidence="2 3">
    <name type="scientific">Azonexus hydrophilus</name>
    <dbReference type="NCBI Taxonomy" id="418702"/>
    <lineage>
        <taxon>Bacteria</taxon>
        <taxon>Pseudomonadati</taxon>
        <taxon>Pseudomonadota</taxon>
        <taxon>Betaproteobacteria</taxon>
        <taxon>Rhodocyclales</taxon>
        <taxon>Azonexaceae</taxon>
        <taxon>Azonexus</taxon>
    </lineage>
</organism>
<keyword evidence="1" id="KW-1133">Transmembrane helix</keyword>
<feature type="transmembrane region" description="Helical" evidence="1">
    <location>
        <begin position="202"/>
        <end position="230"/>
    </location>
</feature>
<feature type="transmembrane region" description="Helical" evidence="1">
    <location>
        <begin position="12"/>
        <end position="35"/>
    </location>
</feature>
<sequence>MKRYLYLAHRWLGILLCVVMALWFLSGVVMMYVGYPKLTAQEHLQNLPVLDDAACCLPVADALAALPPASVVRGLRLTSIAGAPVYVATLDKNRFAAIDGRSGARLDAVDAALAVKSAQAFLPVAASHAGQVDEDAWTHSRALDGHRPLHKVDMHDDARTRLYVSGVTGEVVRDATQTERIWNWIGAWLHWLYPLRGGWVDAWWSGIVIYGSLAATLLGLTGIWAGCLRWRWRPYANGSHSPYRAPWARWHHWLGLVFGGLIVTWIASGLFSMNPWRIFDAGAARPQRPAFLVPADGMTPGALLACLRQAGFAASELEWTRLADAPFILARDAGGGSRLLPPAECAPFAALDLAGLQAAGAAMLPTARVSDAFVQQAYDWHYYARAAHTMGGNQNRPLPVLRLQFDDAAQTWLYLDPRSGAVVLRLDSHTRVKRCLFALLHSWDWLPLLERRPLWDVLLVLGSLGGFAVSVSGVVLGWRRLRRQR</sequence>
<feature type="transmembrane region" description="Helical" evidence="1">
    <location>
        <begin position="250"/>
        <end position="271"/>
    </location>
</feature>
<dbReference type="PANTHER" id="PTHR34219:SF6">
    <property type="entry name" value="BLR3280 PROTEIN"/>
    <property type="match status" value="1"/>
</dbReference>
<dbReference type="InterPro" id="IPR005625">
    <property type="entry name" value="PepSY-ass_TM"/>
</dbReference>
<dbReference type="Pfam" id="PF03929">
    <property type="entry name" value="PepSY_TM"/>
    <property type="match status" value="1"/>
</dbReference>
<name>A0A1R1ICY4_9RHOO</name>
<keyword evidence="1" id="KW-0812">Transmembrane</keyword>
<keyword evidence="3" id="KW-1185">Reference proteome</keyword>
<dbReference type="PANTHER" id="PTHR34219">
    <property type="entry name" value="IRON-REGULATED INNER MEMBRANE PROTEIN-RELATED"/>
    <property type="match status" value="1"/>
</dbReference>
<dbReference type="OrthoDB" id="9760788at2"/>
<gene>
    <name evidence="2" type="ORF">BJN45_02725</name>
</gene>
<evidence type="ECO:0000256" key="1">
    <source>
        <dbReference type="SAM" id="Phobius"/>
    </source>
</evidence>
<dbReference type="AlphaFoldDB" id="A0A1R1ICY4"/>
<dbReference type="Proteomes" id="UP000187526">
    <property type="component" value="Unassembled WGS sequence"/>
</dbReference>
<protein>
    <submittedName>
        <fullName evidence="2">Sodium:proline symporter</fullName>
    </submittedName>
</protein>
<dbReference type="RefSeq" id="WP_076091796.1">
    <property type="nucleotide sequence ID" value="NZ_MTHD01000001.1"/>
</dbReference>
<reference evidence="2 3" key="1">
    <citation type="submission" date="2016-10" db="EMBL/GenBank/DDBJ databases">
        <title>Alkaliphiles isolated from bioreactors.</title>
        <authorList>
            <person name="Salah Z."/>
            <person name="Rout S.P."/>
            <person name="Humphreys P.N."/>
        </authorList>
    </citation>
    <scope>NUCLEOTIDE SEQUENCE [LARGE SCALE GENOMIC DNA]</scope>
    <source>
        <strain evidence="2 3">ZS02</strain>
    </source>
</reference>
<proteinExistence type="predicted"/>
<comment type="caution">
    <text evidence="2">The sequence shown here is derived from an EMBL/GenBank/DDBJ whole genome shotgun (WGS) entry which is preliminary data.</text>
</comment>
<evidence type="ECO:0000313" key="3">
    <source>
        <dbReference type="Proteomes" id="UP000187526"/>
    </source>
</evidence>
<evidence type="ECO:0000313" key="2">
    <source>
        <dbReference type="EMBL" id="OMG56547.1"/>
    </source>
</evidence>
<accession>A0A1R1ICY4</accession>
<keyword evidence="1" id="KW-0472">Membrane</keyword>